<organism evidence="9 10">
    <name type="scientific">Panagrellus redivivus</name>
    <name type="common">Microworm</name>
    <dbReference type="NCBI Taxonomy" id="6233"/>
    <lineage>
        <taxon>Eukaryota</taxon>
        <taxon>Metazoa</taxon>
        <taxon>Ecdysozoa</taxon>
        <taxon>Nematoda</taxon>
        <taxon>Chromadorea</taxon>
        <taxon>Rhabditida</taxon>
        <taxon>Tylenchina</taxon>
        <taxon>Panagrolaimomorpha</taxon>
        <taxon>Panagrolaimoidea</taxon>
        <taxon>Panagrolaimidae</taxon>
        <taxon>Panagrellus</taxon>
    </lineage>
</organism>
<evidence type="ECO:0000256" key="4">
    <source>
        <dbReference type="ARBA" id="ARBA00022759"/>
    </source>
</evidence>
<evidence type="ECO:0000256" key="5">
    <source>
        <dbReference type="ARBA" id="ARBA00022801"/>
    </source>
</evidence>
<proteinExistence type="predicted"/>
<evidence type="ECO:0000256" key="7">
    <source>
        <dbReference type="SAM" id="MobiDB-lite"/>
    </source>
</evidence>
<dbReference type="WBParaSite" id="Pan_g15233.t1">
    <property type="protein sequence ID" value="Pan_g15233.t1"/>
    <property type="gene ID" value="Pan_g15233"/>
</dbReference>
<dbReference type="PANTHER" id="PTHR33050">
    <property type="entry name" value="REVERSE TRANSCRIPTASE DOMAIN-CONTAINING PROTEIN"/>
    <property type="match status" value="1"/>
</dbReference>
<feature type="region of interest" description="Disordered" evidence="7">
    <location>
        <begin position="232"/>
        <end position="270"/>
    </location>
</feature>
<sequence length="960" mass="105182">MEKLTEAFESLNPELAAKVAELTPMAMVDLMTTMTDPIRARALLNGEAAGAVAPVPQGEQASDAAGHQVLAQIQALLARNAVALPQPPEPIVEPVVAVPVPAVEAPTPAQMPTPDQAELLARCNALLATVTKAAEAKEKEASKVWVTKAYQAQYQFNKAIKILINAKEYEKAVAKIEARNADLCLSDSNPSLLATLDKAKQYSEGSGESLSNALVSVSVLCNVSESKLSRSPRSSQIVPLAPPRMVYRRPELPPSAPRPQQPSQAPLPRDTSAINATETATSPATVISSRAVQVPSIHRSQELSNLIVTCPPGSCYNKVEVRNPFDSLARNISGWEQINAPPHVLSSLRNGYSLPWRSQERPVERRNNAPSALEHASFVDEELTKLLKSGAARQVPEADLEQVQVVSPLSVVSNAEEKLRLVMNLTTVNPFITANKFRLEGVALAKTLIPQSGYLLTFDMKAGYHQARMADADLPYLAFSWRGTLYAMRALPFGLSSAPEYFTKLFRRPLAVLRSSGVECCLYLDDLIVWSDSYEGAIQSARKVRALFDLLGVVLNDEKSSVAPAREVKWLGVMFNLEAGTLKISEPRIVRALAKVEWLLAKRRPSALDRLKFTGAINSMHEVLGPMANIRTKSFFKFVSSVEPRFHLRLALSEDERRDLEFWSSELRARNYYKICPPLPPSLVLATDASATGVGVVKRDPAKLSVLCSAFREFSDSERVTSSTHREMLAVQFALKMYTAPMKAAAITIKTDNQNVPGILAKGSMKNDLNDLALAITEWCESKRIQLTAIWIPRAANAEADAASREVDPDDWSLSTDMARWLMDTFGKCECDRFASHRTNQLEKFMSRVPCPGSLAVNAFAFQWTSMTSWCVPPPALLVRTWTHISTHPCKGLLVCPDWPSHPISAAASKAVHKGIASLVHRVKAGTVCLVPPSASSGAFQTPYTQSDLLVYAFNSFHKF</sequence>
<dbReference type="Gene3D" id="3.10.10.10">
    <property type="entry name" value="HIV Type 1 Reverse Transcriptase, subunit A, domain 1"/>
    <property type="match status" value="1"/>
</dbReference>
<keyword evidence="1" id="KW-0808">Transferase</keyword>
<dbReference type="Pfam" id="PF00078">
    <property type="entry name" value="RVT_1"/>
    <property type="match status" value="1"/>
</dbReference>
<dbReference type="Gene3D" id="3.30.420.10">
    <property type="entry name" value="Ribonuclease H-like superfamily/Ribonuclease H"/>
    <property type="match status" value="1"/>
</dbReference>
<dbReference type="GO" id="GO:0016787">
    <property type="term" value="F:hydrolase activity"/>
    <property type="evidence" value="ECO:0007669"/>
    <property type="project" value="UniProtKB-KW"/>
</dbReference>
<keyword evidence="3" id="KW-0540">Nuclease</keyword>
<dbReference type="CDD" id="cd03714">
    <property type="entry name" value="RT_DIRS1"/>
    <property type="match status" value="1"/>
</dbReference>
<dbReference type="PROSITE" id="PS50878">
    <property type="entry name" value="RT_POL"/>
    <property type="match status" value="1"/>
</dbReference>
<protein>
    <submittedName>
        <fullName evidence="10">Reverse transcriptase domain-containing protein</fullName>
    </submittedName>
</protein>
<dbReference type="Pfam" id="PF17917">
    <property type="entry name" value="RT_RNaseH"/>
    <property type="match status" value="1"/>
</dbReference>
<accession>A0A7E4V160</accession>
<dbReference type="GO" id="GO:0004519">
    <property type="term" value="F:endonuclease activity"/>
    <property type="evidence" value="ECO:0007669"/>
    <property type="project" value="UniProtKB-KW"/>
</dbReference>
<reference evidence="10" key="2">
    <citation type="submission" date="2020-10" db="UniProtKB">
        <authorList>
            <consortium name="WormBaseParasite"/>
        </authorList>
    </citation>
    <scope>IDENTIFICATION</scope>
</reference>
<dbReference type="AlphaFoldDB" id="A0A7E4V160"/>
<evidence type="ECO:0000313" key="10">
    <source>
        <dbReference type="WBParaSite" id="Pan_g15233.t1"/>
    </source>
</evidence>
<dbReference type="PANTHER" id="PTHR33050:SF7">
    <property type="entry name" value="RIBONUCLEASE H"/>
    <property type="match status" value="1"/>
</dbReference>
<dbReference type="Gene3D" id="3.30.70.270">
    <property type="match status" value="1"/>
</dbReference>
<evidence type="ECO:0000256" key="3">
    <source>
        <dbReference type="ARBA" id="ARBA00022722"/>
    </source>
</evidence>
<dbReference type="InterPro" id="IPR052055">
    <property type="entry name" value="Hepadnavirus_pol/RT"/>
</dbReference>
<keyword evidence="9" id="KW-1185">Reference proteome</keyword>
<evidence type="ECO:0000259" key="8">
    <source>
        <dbReference type="PROSITE" id="PS50878"/>
    </source>
</evidence>
<dbReference type="GO" id="GO:0003964">
    <property type="term" value="F:RNA-directed DNA polymerase activity"/>
    <property type="evidence" value="ECO:0007669"/>
    <property type="project" value="UniProtKB-KW"/>
</dbReference>
<evidence type="ECO:0000256" key="1">
    <source>
        <dbReference type="ARBA" id="ARBA00022679"/>
    </source>
</evidence>
<dbReference type="InterPro" id="IPR000477">
    <property type="entry name" value="RT_dom"/>
</dbReference>
<name>A0A7E4V160_PANRE</name>
<dbReference type="InterPro" id="IPR036397">
    <property type="entry name" value="RNaseH_sf"/>
</dbReference>
<dbReference type="InterPro" id="IPR043502">
    <property type="entry name" value="DNA/RNA_pol_sf"/>
</dbReference>
<evidence type="ECO:0000256" key="2">
    <source>
        <dbReference type="ARBA" id="ARBA00022695"/>
    </source>
</evidence>
<reference evidence="9" key="1">
    <citation type="journal article" date="2013" name="Genetics">
        <title>The draft genome and transcriptome of Panagrellus redivivus are shaped by the harsh demands of a free-living lifestyle.</title>
        <authorList>
            <person name="Srinivasan J."/>
            <person name="Dillman A.R."/>
            <person name="Macchietto M.G."/>
            <person name="Heikkinen L."/>
            <person name="Lakso M."/>
            <person name="Fracchia K.M."/>
            <person name="Antoshechkin I."/>
            <person name="Mortazavi A."/>
            <person name="Wong G."/>
            <person name="Sternberg P.W."/>
        </authorList>
    </citation>
    <scope>NUCLEOTIDE SEQUENCE [LARGE SCALE GENOMIC DNA]</scope>
    <source>
        <strain evidence="9">MT8872</strain>
    </source>
</reference>
<dbReference type="Proteomes" id="UP000492821">
    <property type="component" value="Unassembled WGS sequence"/>
</dbReference>
<dbReference type="SUPFAM" id="SSF56672">
    <property type="entry name" value="DNA/RNA polymerases"/>
    <property type="match status" value="1"/>
</dbReference>
<keyword evidence="6" id="KW-0695">RNA-directed DNA polymerase</keyword>
<dbReference type="InterPro" id="IPR043128">
    <property type="entry name" value="Rev_trsase/Diguanyl_cyclase"/>
</dbReference>
<keyword evidence="5" id="KW-0378">Hydrolase</keyword>
<dbReference type="CDD" id="cd09275">
    <property type="entry name" value="RNase_HI_RT_DIRS1"/>
    <property type="match status" value="1"/>
</dbReference>
<evidence type="ECO:0000313" key="9">
    <source>
        <dbReference type="Proteomes" id="UP000492821"/>
    </source>
</evidence>
<feature type="domain" description="Reverse transcriptase" evidence="8">
    <location>
        <begin position="376"/>
        <end position="575"/>
    </location>
</feature>
<keyword evidence="4" id="KW-0255">Endonuclease</keyword>
<dbReference type="GO" id="GO:0003676">
    <property type="term" value="F:nucleic acid binding"/>
    <property type="evidence" value="ECO:0007669"/>
    <property type="project" value="InterPro"/>
</dbReference>
<dbReference type="InterPro" id="IPR041373">
    <property type="entry name" value="RT_RNaseH"/>
</dbReference>
<evidence type="ECO:0000256" key="6">
    <source>
        <dbReference type="ARBA" id="ARBA00022918"/>
    </source>
</evidence>
<keyword evidence="2" id="KW-0548">Nucleotidyltransferase</keyword>